<keyword evidence="3" id="KW-0964">Secreted</keyword>
<feature type="chain" id="PRO_5002442815" description="galacturonan 1,4-alpha-galacturonidase" evidence="18">
    <location>
        <begin position="22"/>
        <end position="847"/>
    </location>
</feature>
<comment type="similarity">
    <text evidence="2 16">Belongs to the glycosyl hydrolase 28 family.</text>
</comment>
<evidence type="ECO:0000256" key="4">
    <source>
        <dbReference type="ARBA" id="ARBA00022729"/>
    </source>
</evidence>
<dbReference type="GO" id="GO:0047911">
    <property type="term" value="F:galacturan 1,4-alpha-galacturonidase activity"/>
    <property type="evidence" value="ECO:0007669"/>
    <property type="project" value="UniProtKB-EC"/>
</dbReference>
<feature type="region of interest" description="Disordered" evidence="17">
    <location>
        <begin position="571"/>
        <end position="771"/>
    </location>
</feature>
<keyword evidence="5" id="KW-0677">Repeat</keyword>
<evidence type="ECO:0000313" key="20">
    <source>
        <dbReference type="Proteomes" id="UP000033540"/>
    </source>
</evidence>
<protein>
    <recommendedName>
        <fullName evidence="12">galacturonan 1,4-alpha-galacturonidase</fullName>
        <ecNumber evidence="12">3.2.1.67</ecNumber>
    </recommendedName>
    <alternativeName>
        <fullName evidence="13">Galacturan 1,4-alpha-galacturonidase C</fullName>
    </alternativeName>
    <alternativeName>
        <fullName evidence="14">Poly(1,4-alpha-D-galacturonide)galacturonohydrolase C</fullName>
    </alternativeName>
</protein>
<evidence type="ECO:0000256" key="14">
    <source>
        <dbReference type="ARBA" id="ARBA00042262"/>
    </source>
</evidence>
<dbReference type="PANTHER" id="PTHR31736:SF11">
    <property type="entry name" value="EXOPOLYGALACTURONASE C-RELATED"/>
    <property type="match status" value="1"/>
</dbReference>
<evidence type="ECO:0000313" key="19">
    <source>
        <dbReference type="EMBL" id="KJK62699.1"/>
    </source>
</evidence>
<comment type="function">
    <text evidence="11">Specific in hydrolyzing the terminal glycosidic bond of polygalacturonic acid and oligogalacturonates.</text>
</comment>
<evidence type="ECO:0000256" key="9">
    <source>
        <dbReference type="ARBA" id="ARBA00023295"/>
    </source>
</evidence>
<evidence type="ECO:0000256" key="18">
    <source>
        <dbReference type="SAM" id="SignalP"/>
    </source>
</evidence>
<dbReference type="GO" id="GO:0005975">
    <property type="term" value="P:carbohydrate metabolic process"/>
    <property type="evidence" value="ECO:0007669"/>
    <property type="project" value="InterPro"/>
</dbReference>
<evidence type="ECO:0000256" key="16">
    <source>
        <dbReference type="RuleBase" id="RU361169"/>
    </source>
</evidence>
<keyword evidence="8" id="KW-0325">Glycoprotein</keyword>
<dbReference type="SUPFAM" id="SSF51126">
    <property type="entry name" value="Pectin lyase-like"/>
    <property type="match status" value="1"/>
</dbReference>
<dbReference type="Pfam" id="PF00295">
    <property type="entry name" value="Glyco_hydro_28"/>
    <property type="match status" value="1"/>
</dbReference>
<dbReference type="STRING" id="1403190.A0A0F0I4J9"/>
<evidence type="ECO:0000256" key="17">
    <source>
        <dbReference type="SAM" id="MobiDB-lite"/>
    </source>
</evidence>
<proteinExistence type="inferred from homology"/>
<dbReference type="OrthoDB" id="187139at2759"/>
<feature type="compositionally biased region" description="Polar residues" evidence="17">
    <location>
        <begin position="598"/>
        <end position="618"/>
    </location>
</feature>
<feature type="compositionally biased region" description="Polar residues" evidence="17">
    <location>
        <begin position="785"/>
        <end position="801"/>
    </location>
</feature>
<dbReference type="GO" id="GO:0005576">
    <property type="term" value="C:extracellular region"/>
    <property type="evidence" value="ECO:0007669"/>
    <property type="project" value="UniProtKB-SubCell"/>
</dbReference>
<feature type="compositionally biased region" description="Basic and acidic residues" evidence="17">
    <location>
        <begin position="802"/>
        <end position="813"/>
    </location>
</feature>
<keyword evidence="4 18" id="KW-0732">Signal</keyword>
<gene>
    <name evidence="19" type="ORF">P875_00034439</name>
</gene>
<feature type="compositionally biased region" description="Polar residues" evidence="17">
    <location>
        <begin position="712"/>
        <end position="727"/>
    </location>
</feature>
<feature type="region of interest" description="Disordered" evidence="17">
    <location>
        <begin position="784"/>
        <end position="847"/>
    </location>
</feature>
<evidence type="ECO:0000256" key="3">
    <source>
        <dbReference type="ARBA" id="ARBA00022525"/>
    </source>
</evidence>
<evidence type="ECO:0000256" key="1">
    <source>
        <dbReference type="ARBA" id="ARBA00004613"/>
    </source>
</evidence>
<dbReference type="EC" id="3.2.1.67" evidence="12"/>
<feature type="compositionally biased region" description="Polar residues" evidence="17">
    <location>
        <begin position="816"/>
        <end position="839"/>
    </location>
</feature>
<dbReference type="Proteomes" id="UP000033540">
    <property type="component" value="Unassembled WGS sequence"/>
</dbReference>
<evidence type="ECO:0000256" key="7">
    <source>
        <dbReference type="ARBA" id="ARBA00023157"/>
    </source>
</evidence>
<dbReference type="InterPro" id="IPR012334">
    <property type="entry name" value="Pectin_lyas_fold"/>
</dbReference>
<feature type="signal peptide" evidence="18">
    <location>
        <begin position="1"/>
        <end position="21"/>
    </location>
</feature>
<keyword evidence="7" id="KW-1015">Disulfide bond</keyword>
<evidence type="ECO:0000256" key="5">
    <source>
        <dbReference type="ARBA" id="ARBA00022737"/>
    </source>
</evidence>
<dbReference type="PANTHER" id="PTHR31736">
    <property type="match status" value="1"/>
</dbReference>
<comment type="catalytic activity">
    <reaction evidence="15">
        <text>[(1-&gt;4)-alpha-D-galacturonosyl](n) + H2O = alpha-D-galacturonate + [(1-&gt;4)-alpha-D-galacturonosyl](n-1)</text>
        <dbReference type="Rhea" id="RHEA:14117"/>
        <dbReference type="Rhea" id="RHEA-COMP:14570"/>
        <dbReference type="Rhea" id="RHEA-COMP:14572"/>
        <dbReference type="ChEBI" id="CHEBI:15377"/>
        <dbReference type="ChEBI" id="CHEBI:58658"/>
        <dbReference type="ChEBI" id="CHEBI:140523"/>
        <dbReference type="EC" id="3.2.1.67"/>
    </reaction>
</comment>
<reference evidence="19 20" key="1">
    <citation type="submission" date="2015-02" db="EMBL/GenBank/DDBJ databases">
        <title>Draft genome sequence of Aspergillus parasiticus SU-1.</title>
        <authorList>
            <person name="Yu J."/>
            <person name="Fedorova N."/>
            <person name="Yin Y."/>
            <person name="Losada L."/>
            <person name="Zafar N."/>
            <person name="Taujale R."/>
            <person name="Ehrlich K.C."/>
            <person name="Bhatnagar D."/>
            <person name="Cleveland T.E."/>
            <person name="Bennett J.W."/>
            <person name="Nierman W.C."/>
        </authorList>
    </citation>
    <scope>NUCLEOTIDE SEQUENCE [LARGE SCALE GENOMIC DNA]</scope>
    <source>
        <strain evidence="20">ATCC 56775 / NRRL 5862 / SRRC 143 / SU-1</strain>
    </source>
</reference>
<dbReference type="GO" id="GO:0071555">
    <property type="term" value="P:cell wall organization"/>
    <property type="evidence" value="ECO:0007669"/>
    <property type="project" value="UniProtKB-KW"/>
</dbReference>
<dbReference type="Gene3D" id="2.160.20.10">
    <property type="entry name" value="Single-stranded right-handed beta-helix, Pectin lyase-like"/>
    <property type="match status" value="1"/>
</dbReference>
<keyword evidence="9 16" id="KW-0326">Glycosidase</keyword>
<dbReference type="EMBL" id="JZEE01000603">
    <property type="protein sequence ID" value="KJK62699.1"/>
    <property type="molecule type" value="Genomic_DNA"/>
</dbReference>
<accession>A0A0F0I4J9</accession>
<organism evidence="19 20">
    <name type="scientific">Aspergillus parasiticus (strain ATCC 56775 / NRRL 5862 / SRRC 143 / SU-1)</name>
    <dbReference type="NCBI Taxonomy" id="1403190"/>
    <lineage>
        <taxon>Eukaryota</taxon>
        <taxon>Fungi</taxon>
        <taxon>Dikarya</taxon>
        <taxon>Ascomycota</taxon>
        <taxon>Pezizomycotina</taxon>
        <taxon>Eurotiomycetes</taxon>
        <taxon>Eurotiomycetidae</taxon>
        <taxon>Eurotiales</taxon>
        <taxon>Aspergillaceae</taxon>
        <taxon>Aspergillus</taxon>
        <taxon>Aspergillus subgen. Circumdati</taxon>
    </lineage>
</organism>
<keyword evidence="10" id="KW-0961">Cell wall biogenesis/degradation</keyword>
<dbReference type="GO" id="GO:0004650">
    <property type="term" value="F:polygalacturonase activity"/>
    <property type="evidence" value="ECO:0007669"/>
    <property type="project" value="InterPro"/>
</dbReference>
<evidence type="ECO:0000256" key="15">
    <source>
        <dbReference type="ARBA" id="ARBA00048766"/>
    </source>
</evidence>
<evidence type="ECO:0000256" key="13">
    <source>
        <dbReference type="ARBA" id="ARBA00041474"/>
    </source>
</evidence>
<dbReference type="AlphaFoldDB" id="A0A0F0I4J9"/>
<feature type="compositionally biased region" description="Polar residues" evidence="17">
    <location>
        <begin position="666"/>
        <end position="678"/>
    </location>
</feature>
<evidence type="ECO:0000256" key="2">
    <source>
        <dbReference type="ARBA" id="ARBA00008834"/>
    </source>
</evidence>
<name>A0A0F0I4J9_ASPPU</name>
<evidence type="ECO:0000256" key="6">
    <source>
        <dbReference type="ARBA" id="ARBA00022801"/>
    </source>
</evidence>
<comment type="subcellular location">
    <subcellularLocation>
        <location evidence="1">Secreted</location>
    </subcellularLocation>
</comment>
<keyword evidence="6 16" id="KW-0378">Hydrolase</keyword>
<evidence type="ECO:0000256" key="10">
    <source>
        <dbReference type="ARBA" id="ARBA00023316"/>
    </source>
</evidence>
<evidence type="ECO:0000256" key="8">
    <source>
        <dbReference type="ARBA" id="ARBA00023180"/>
    </source>
</evidence>
<sequence>MLITKTAFLAFLLSSVPLAHGAGGNSSSPDARGRRCVVRSSNGTADDSPEVSRVFAQCAINSVIVFQEGVDYNIFQPIKATNLSNVEIQMHGNLHLPQNISAVRDIVNSGTSTWFTLEGPRVDWTGPEDVNNGWIKSYGQAWWDANPPNGTGISGRPHLMSYKTSQATIKYFRSGKPIAWNMKLHGEDITVSHAIVDASSTGSFPFNTDAFDVQGTNIRISDSIMYNGDDAIAVGSDSHNIVFERNTIGYQSHGMSIGSLGKDASAFANITNLRFEDVTVIDALYAARFKSWTGGQGLVKNSYYDQSVSRDGVDTESSVMMEDFTWEDFSGSINSYQPGDGSCAADPCWYNAGFPNLKHTEALVIECNTDKSCQNFVTKNIQLYPQVLEPASVICMKATAELNPNLGFYIIRPQGSFVPLIPIDELPTWIQVGNWDWNDMSLFTAMAPASFSSIPRVGEYDVVCHNCNASLDSLHRSVSEQSGKTGNSIQSLHLPLTKPNKIYAGAFLSQSSQEALSPLTSSYVMSLIQPLFCTPGYPACFTEPPYYANLQSPFVGMGLFSFKDYRKRHQARKLEKEARDKLRRPLRSATPPHDGSPSGASTALTNQNPANLPSSQTAGAGPSGQGQNQNNQEHQEDPDAITPAPDNTGNAYFEPAPQNPDHPAKQETQSIGSSSKSAPQEPDRPAQKQTQPVPMPRFPLSSKPQEPVRPAEQQTQSVGSSSKSAQQEPPAKQKTQPVPIPGASSRPESQGSNHSCKHKTDSPPYQKHASQKFEVDQSLIFPFSLSETSLDSRLRAGTQSARYEDMDMYDIPRRSWTASPQPTRSSQLQGFSNRPSNASRFKKSSFF</sequence>
<evidence type="ECO:0000256" key="12">
    <source>
        <dbReference type="ARBA" id="ARBA00038933"/>
    </source>
</evidence>
<dbReference type="InterPro" id="IPR000743">
    <property type="entry name" value="Glyco_hydro_28"/>
</dbReference>
<evidence type="ECO:0000256" key="11">
    <source>
        <dbReference type="ARBA" id="ARBA00037312"/>
    </source>
</evidence>
<comment type="caution">
    <text evidence="19">The sequence shown here is derived from an EMBL/GenBank/DDBJ whole genome shotgun (WGS) entry which is preliminary data.</text>
</comment>
<dbReference type="InterPro" id="IPR011050">
    <property type="entry name" value="Pectin_lyase_fold/virulence"/>
</dbReference>